<keyword evidence="2" id="KW-0560">Oxidoreductase</keyword>
<accession>A0ABN2Q3E4</accession>
<comment type="similarity">
    <text evidence="1">Belongs to the short-chain dehydrogenases/reductases (SDR) family.</text>
</comment>
<dbReference type="InterPro" id="IPR002347">
    <property type="entry name" value="SDR_fam"/>
</dbReference>
<proteinExistence type="inferred from homology"/>
<keyword evidence="4" id="KW-1185">Reference proteome</keyword>
<dbReference type="PANTHER" id="PTHR42760:SF133">
    <property type="entry name" value="3-OXOACYL-[ACYL-CARRIER-PROTEIN] REDUCTASE"/>
    <property type="match status" value="1"/>
</dbReference>
<dbReference type="CDD" id="cd05233">
    <property type="entry name" value="SDR_c"/>
    <property type="match status" value="1"/>
</dbReference>
<dbReference type="EMBL" id="BAAAOG010000001">
    <property type="protein sequence ID" value="GAA1942788.1"/>
    <property type="molecule type" value="Genomic_DNA"/>
</dbReference>
<reference evidence="3 4" key="1">
    <citation type="journal article" date="2019" name="Int. J. Syst. Evol. Microbiol.">
        <title>The Global Catalogue of Microorganisms (GCM) 10K type strain sequencing project: providing services to taxonomists for standard genome sequencing and annotation.</title>
        <authorList>
            <consortium name="The Broad Institute Genomics Platform"/>
            <consortium name="The Broad Institute Genome Sequencing Center for Infectious Disease"/>
            <person name="Wu L."/>
            <person name="Ma J."/>
        </authorList>
    </citation>
    <scope>NUCLEOTIDE SEQUENCE [LARGE SCALE GENOMIC DNA]</scope>
    <source>
        <strain evidence="3 4">JCM 14901</strain>
    </source>
</reference>
<protein>
    <submittedName>
        <fullName evidence="3">Uncharacterized protein</fullName>
    </submittedName>
</protein>
<dbReference type="InterPro" id="IPR036291">
    <property type="entry name" value="NAD(P)-bd_dom_sf"/>
</dbReference>
<evidence type="ECO:0000256" key="1">
    <source>
        <dbReference type="ARBA" id="ARBA00006484"/>
    </source>
</evidence>
<dbReference type="SUPFAM" id="SSF51735">
    <property type="entry name" value="NAD(P)-binding Rossmann-fold domains"/>
    <property type="match status" value="1"/>
</dbReference>
<dbReference type="Pfam" id="PF00106">
    <property type="entry name" value="adh_short"/>
    <property type="match status" value="1"/>
</dbReference>
<name>A0ABN2Q3E4_9MICO</name>
<evidence type="ECO:0000313" key="4">
    <source>
        <dbReference type="Proteomes" id="UP001499933"/>
    </source>
</evidence>
<gene>
    <name evidence="3" type="ORF">GCM10009776_00690</name>
</gene>
<organism evidence="3 4">
    <name type="scientific">Microbacterium deminutum</name>
    <dbReference type="NCBI Taxonomy" id="344164"/>
    <lineage>
        <taxon>Bacteria</taxon>
        <taxon>Bacillati</taxon>
        <taxon>Actinomycetota</taxon>
        <taxon>Actinomycetes</taxon>
        <taxon>Micrococcales</taxon>
        <taxon>Microbacteriaceae</taxon>
        <taxon>Microbacterium</taxon>
    </lineage>
</organism>
<sequence length="144" mass="14452">MTSAGGSLAGRTIVVTGAAAGQGAAAALLLHELGARVVATDLGDVVPAAFEGTAIRYRRLDVSSEADWTALAEQLVDSGAVHGLVNNAGITHRARLGALTREDWDRVIAVNLSGAMLGIQALSPLMVAGSSIVNVGSTAALTGH</sequence>
<evidence type="ECO:0000256" key="2">
    <source>
        <dbReference type="ARBA" id="ARBA00023002"/>
    </source>
</evidence>
<dbReference type="Gene3D" id="3.40.50.720">
    <property type="entry name" value="NAD(P)-binding Rossmann-like Domain"/>
    <property type="match status" value="1"/>
</dbReference>
<dbReference type="Proteomes" id="UP001499933">
    <property type="component" value="Unassembled WGS sequence"/>
</dbReference>
<comment type="caution">
    <text evidence="3">The sequence shown here is derived from an EMBL/GenBank/DDBJ whole genome shotgun (WGS) entry which is preliminary data.</text>
</comment>
<dbReference type="PANTHER" id="PTHR42760">
    <property type="entry name" value="SHORT-CHAIN DEHYDROGENASES/REDUCTASES FAMILY MEMBER"/>
    <property type="match status" value="1"/>
</dbReference>
<dbReference type="PRINTS" id="PR00081">
    <property type="entry name" value="GDHRDH"/>
</dbReference>
<evidence type="ECO:0000313" key="3">
    <source>
        <dbReference type="EMBL" id="GAA1942788.1"/>
    </source>
</evidence>